<evidence type="ECO:0000259" key="1">
    <source>
        <dbReference type="PROSITE" id="PS50181"/>
    </source>
</evidence>
<protein>
    <recommendedName>
        <fullName evidence="1">F-box domain-containing protein</fullName>
    </recommendedName>
</protein>
<dbReference type="EMBL" id="LR699119">
    <property type="protein sequence ID" value="VVC76324.1"/>
    <property type="molecule type" value="Genomic_DNA"/>
</dbReference>
<dbReference type="PROSITE" id="PS50181">
    <property type="entry name" value="FBOX"/>
    <property type="match status" value="1"/>
</dbReference>
<dbReference type="InterPro" id="IPR036047">
    <property type="entry name" value="F-box-like_dom_sf"/>
</dbReference>
<feature type="domain" description="F-box" evidence="1">
    <location>
        <begin position="127"/>
        <end position="176"/>
    </location>
</feature>
<evidence type="ECO:0000313" key="2">
    <source>
        <dbReference type="EMBL" id="VVC76324.1"/>
    </source>
</evidence>
<dbReference type="InterPro" id="IPR001810">
    <property type="entry name" value="F-box_dom"/>
</dbReference>
<name>A0A5E4PHD6_9COXI</name>
<gene>
    <name evidence="2" type="ORF">AQUSIP_16350</name>
</gene>
<dbReference type="RefSeq" id="WP_172622784.1">
    <property type="nucleotide sequence ID" value="NZ_LR699119.1"/>
</dbReference>
<dbReference type="KEGG" id="asip:AQUSIP_16350"/>
<dbReference type="Gene3D" id="1.20.1280.50">
    <property type="match status" value="1"/>
</dbReference>
<dbReference type="SUPFAM" id="SSF81383">
    <property type="entry name" value="F-box domain"/>
    <property type="match status" value="1"/>
</dbReference>
<dbReference type="Proteomes" id="UP000324194">
    <property type="component" value="Chromosome 1"/>
</dbReference>
<dbReference type="Pfam" id="PF00646">
    <property type="entry name" value="F-box"/>
    <property type="match status" value="1"/>
</dbReference>
<organism evidence="2 3">
    <name type="scientific">Aquicella siphonis</name>
    <dbReference type="NCBI Taxonomy" id="254247"/>
    <lineage>
        <taxon>Bacteria</taxon>
        <taxon>Pseudomonadati</taxon>
        <taxon>Pseudomonadota</taxon>
        <taxon>Gammaproteobacteria</taxon>
        <taxon>Legionellales</taxon>
        <taxon>Coxiellaceae</taxon>
        <taxon>Aquicella</taxon>
    </lineage>
</organism>
<dbReference type="AlphaFoldDB" id="A0A5E4PHD6"/>
<evidence type="ECO:0000313" key="3">
    <source>
        <dbReference type="Proteomes" id="UP000324194"/>
    </source>
</evidence>
<sequence length="465" mass="52888">MNFSLQIQALFSECRLLRQHLGAINPYLSEALHDLQRDLKRLAGLSGPDGEAETAAAEALSSLESIRKSLLQEVLKSPDQAAQTLFLFTEARVTMMREPAEGQTEAQLVENYLKTVSRLYLQVRSEADFLSRMPAEIKQNIFSYLGPESLRRFSMVSAGSKQAVMDYPLRRIYYAVGIPIDLYGTFSSYLGDFNLTYLGASGADVSSSQMRSHYSANEITASLFHHGKWMRLFPDLASAYRYCHFQTPAQYNAKLDVFFPYETPAVFLVKLKSGVQVQRMCITLRESWLEAAPAPPRPRSAVIGFFNAPASNLDEIVAARFDTSNQHRLFAVSQSSSQAKKYPVEFAEVWDEVTTEREKSFTQWVKLAVARLFASYSSPFYARLTRHHHQKVEDILAFLDSERSLDEMHQYVTAMQQRVRAEDSNNLSGCFNLMLDFTLDKLSVHIEASRLEDVNQYVSRFRPFT</sequence>
<accession>A0A5E4PHD6</accession>
<keyword evidence="3" id="KW-1185">Reference proteome</keyword>
<reference evidence="2 3" key="1">
    <citation type="submission" date="2019-08" db="EMBL/GenBank/DDBJ databases">
        <authorList>
            <person name="Guy L."/>
        </authorList>
    </citation>
    <scope>NUCLEOTIDE SEQUENCE [LARGE SCALE GENOMIC DNA]</scope>
    <source>
        <strain evidence="2 3">SGT-108</strain>
    </source>
</reference>
<proteinExistence type="predicted"/>